<dbReference type="SUPFAM" id="SSF53383">
    <property type="entry name" value="PLP-dependent transferases"/>
    <property type="match status" value="1"/>
</dbReference>
<dbReference type="RefSeq" id="WP_021541068.1">
    <property type="nucleotide sequence ID" value="NZ_CP021726.1"/>
</dbReference>
<evidence type="ECO:0000256" key="1">
    <source>
        <dbReference type="ARBA" id="ARBA00001933"/>
    </source>
</evidence>
<dbReference type="Pfam" id="PF00155">
    <property type="entry name" value="Aminotran_1_2"/>
    <property type="match status" value="1"/>
</dbReference>
<dbReference type="Gene3D" id="3.90.1150.10">
    <property type="entry name" value="Aspartate Aminotransferase, domain 1"/>
    <property type="match status" value="1"/>
</dbReference>
<reference evidence="9" key="1">
    <citation type="journal article" date="2014" name="Microbiology (Mosc.)">
        <title>Structure and gene cluster of the O antigen of Escherichia coli L-19, a candidate for a new O-serogroup.</title>
        <authorList>
            <person name="Zdorovenko E.L."/>
            <person name="Varbanets L.D."/>
            <person name="Liu B."/>
            <person name="Valueva O.A."/>
            <person name="Wang Q."/>
            <person name="Shashkov A.S."/>
            <person name="Garkavaya E.G."/>
            <person name="Brovarskaya O.S."/>
            <person name="Wang L."/>
            <person name="Knirel Y.A."/>
        </authorList>
    </citation>
    <scope>NUCLEOTIDE SEQUENCE</scope>
    <source>
        <strain evidence="9">L19</strain>
    </source>
</reference>
<dbReference type="CDD" id="cd00609">
    <property type="entry name" value="AAT_like"/>
    <property type="match status" value="1"/>
</dbReference>
<organism evidence="9">
    <name type="scientific">Escherichia coli</name>
    <dbReference type="NCBI Taxonomy" id="562"/>
    <lineage>
        <taxon>Bacteria</taxon>
        <taxon>Pseudomonadati</taxon>
        <taxon>Pseudomonadota</taxon>
        <taxon>Gammaproteobacteria</taxon>
        <taxon>Enterobacterales</taxon>
        <taxon>Enterobacteriaceae</taxon>
        <taxon>Escherichia</taxon>
    </lineage>
</organism>
<keyword evidence="5 9" id="KW-0808">Transferase</keyword>
<evidence type="ECO:0000259" key="8">
    <source>
        <dbReference type="Pfam" id="PF00155"/>
    </source>
</evidence>
<evidence type="ECO:0000256" key="4">
    <source>
        <dbReference type="ARBA" id="ARBA00022576"/>
    </source>
</evidence>
<evidence type="ECO:0000256" key="3">
    <source>
        <dbReference type="ARBA" id="ARBA00012748"/>
    </source>
</evidence>
<protein>
    <recommendedName>
        <fullName evidence="3">histidinol-phosphate transaminase</fullName>
        <ecNumber evidence="3">2.6.1.9</ecNumber>
    </recommendedName>
</protein>
<keyword evidence="6" id="KW-0663">Pyridoxal phosphate</keyword>
<dbReference type="PANTHER" id="PTHR42885">
    <property type="entry name" value="HISTIDINOL-PHOSPHATE AMINOTRANSFERASE-RELATED"/>
    <property type="match status" value="1"/>
</dbReference>
<evidence type="ECO:0000256" key="5">
    <source>
        <dbReference type="ARBA" id="ARBA00022679"/>
    </source>
</evidence>
<accession>A0A076G300</accession>
<evidence type="ECO:0000256" key="2">
    <source>
        <dbReference type="ARBA" id="ARBA00005011"/>
    </source>
</evidence>
<keyword evidence="4 9" id="KW-0032">Aminotransferase</keyword>
<evidence type="ECO:0000256" key="6">
    <source>
        <dbReference type="ARBA" id="ARBA00022898"/>
    </source>
</evidence>
<comment type="pathway">
    <text evidence="2">Amino-acid biosynthesis; L-histidine biosynthesis; L-histidine from 5-phospho-alpha-D-ribose 1-diphosphate: step 7/9.</text>
</comment>
<dbReference type="Gene3D" id="3.40.640.10">
    <property type="entry name" value="Type I PLP-dependent aspartate aminotransferase-like (Major domain)"/>
    <property type="match status" value="1"/>
</dbReference>
<dbReference type="InterPro" id="IPR004839">
    <property type="entry name" value="Aminotransferase_I/II_large"/>
</dbReference>
<name>A0A076G300_ECOLX</name>
<comment type="catalytic activity">
    <reaction evidence="7">
        <text>L-histidinol phosphate + 2-oxoglutarate = 3-(imidazol-4-yl)-2-oxopropyl phosphate + L-glutamate</text>
        <dbReference type="Rhea" id="RHEA:23744"/>
        <dbReference type="ChEBI" id="CHEBI:16810"/>
        <dbReference type="ChEBI" id="CHEBI:29985"/>
        <dbReference type="ChEBI" id="CHEBI:57766"/>
        <dbReference type="ChEBI" id="CHEBI:57980"/>
        <dbReference type="EC" id="2.6.1.9"/>
    </reaction>
</comment>
<proteinExistence type="predicted"/>
<dbReference type="GO" id="GO:0004400">
    <property type="term" value="F:histidinol-phosphate transaminase activity"/>
    <property type="evidence" value="ECO:0007669"/>
    <property type="project" value="UniProtKB-EC"/>
</dbReference>
<sequence>MSFENWYIKDIEPYKLASHKVWDDVCNRDILKLDWNEATIPASPYVKKRILETIDKIEFRYYPNVNNMELLTAIAGYTQLNIENIQYFPSSDAAHEYIASVFLTSEDRVLILSPTYDNFRLTCQSRGAEISYVNCFDGAFQFQSELFINVLKETKPKIAYMCNPNNPTGSIIRREYIKKILTLFPDILFVLDEAYIEFSSGSCGDFVKEYDNLIVSRTFSKAFALANFRIGYILASPKLIVSINKIRNSKNVTTLSQEAAVAALHDSQYMQAYVNEVIVARQYFIEEINRRFGDKLIAYESHGNFVLVKCSSEILKKTLIKGLEEQDIFIRDLSHKELNGLHIRITIGTRTQMRQVLNVIENIIGQ</sequence>
<evidence type="ECO:0000313" key="9">
    <source>
        <dbReference type="EMBL" id="AII26495.1"/>
    </source>
</evidence>
<dbReference type="InterPro" id="IPR015422">
    <property type="entry name" value="PyrdxlP-dep_Trfase_small"/>
</dbReference>
<dbReference type="EMBL" id="KJ776793">
    <property type="protein sequence ID" value="AII26495.1"/>
    <property type="molecule type" value="Genomic_DNA"/>
</dbReference>
<dbReference type="InterPro" id="IPR015421">
    <property type="entry name" value="PyrdxlP-dep_Trfase_major"/>
</dbReference>
<comment type="cofactor">
    <cofactor evidence="1">
        <name>pyridoxal 5'-phosphate</name>
        <dbReference type="ChEBI" id="CHEBI:597326"/>
    </cofactor>
</comment>
<dbReference type="PANTHER" id="PTHR42885:SF2">
    <property type="entry name" value="HISTIDINOL-PHOSPHATE AMINOTRANSFERASE"/>
    <property type="match status" value="1"/>
</dbReference>
<evidence type="ECO:0000256" key="7">
    <source>
        <dbReference type="ARBA" id="ARBA00047481"/>
    </source>
</evidence>
<dbReference type="GO" id="GO:0030170">
    <property type="term" value="F:pyridoxal phosphate binding"/>
    <property type="evidence" value="ECO:0007669"/>
    <property type="project" value="InterPro"/>
</dbReference>
<dbReference type="AlphaFoldDB" id="A0A076G300"/>
<feature type="domain" description="Aminotransferase class I/classII large" evidence="8">
    <location>
        <begin position="29"/>
        <end position="360"/>
    </location>
</feature>
<dbReference type="InterPro" id="IPR015424">
    <property type="entry name" value="PyrdxlP-dep_Trfase"/>
</dbReference>
<dbReference type="EC" id="2.6.1.9" evidence="3"/>